<dbReference type="GO" id="GO:0015740">
    <property type="term" value="P:C4-dicarboxylate transport"/>
    <property type="evidence" value="ECO:0007669"/>
    <property type="project" value="TreeGrafter"/>
</dbReference>
<evidence type="ECO:0000256" key="7">
    <source>
        <dbReference type="ARBA" id="ARBA00023136"/>
    </source>
</evidence>
<keyword evidence="6 9" id="KW-1133">Transmembrane helix</keyword>
<feature type="domain" description="Tripartite ATP-independent periplasmic transporters DctQ component" evidence="10">
    <location>
        <begin position="17"/>
        <end position="147"/>
    </location>
</feature>
<evidence type="ECO:0000256" key="9">
    <source>
        <dbReference type="SAM" id="Phobius"/>
    </source>
</evidence>
<evidence type="ECO:0000256" key="4">
    <source>
        <dbReference type="ARBA" id="ARBA00022519"/>
    </source>
</evidence>
<dbReference type="PANTHER" id="PTHR35011">
    <property type="entry name" value="2,3-DIKETO-L-GULONATE TRAP TRANSPORTER SMALL PERMEASE PROTEIN YIAM"/>
    <property type="match status" value="1"/>
</dbReference>
<accession>S7UUB2</accession>
<evidence type="ECO:0000256" key="2">
    <source>
        <dbReference type="ARBA" id="ARBA00022448"/>
    </source>
</evidence>
<comment type="similarity">
    <text evidence="8">Belongs to the TRAP transporter small permease family.</text>
</comment>
<keyword evidence="2" id="KW-0813">Transport</keyword>
<dbReference type="Pfam" id="PF04290">
    <property type="entry name" value="DctQ"/>
    <property type="match status" value="1"/>
</dbReference>
<keyword evidence="12" id="KW-1185">Reference proteome</keyword>
<feature type="transmembrane region" description="Helical" evidence="9">
    <location>
        <begin position="118"/>
        <end position="140"/>
    </location>
</feature>
<evidence type="ECO:0000313" key="12">
    <source>
        <dbReference type="Proteomes" id="UP000014977"/>
    </source>
</evidence>
<proteinExistence type="inferred from homology"/>
<dbReference type="GO" id="GO:0022857">
    <property type="term" value="F:transmembrane transporter activity"/>
    <property type="evidence" value="ECO:0007669"/>
    <property type="project" value="TreeGrafter"/>
</dbReference>
<evidence type="ECO:0000256" key="1">
    <source>
        <dbReference type="ARBA" id="ARBA00004429"/>
    </source>
</evidence>
<evidence type="ECO:0000259" key="10">
    <source>
        <dbReference type="Pfam" id="PF04290"/>
    </source>
</evidence>
<evidence type="ECO:0000256" key="3">
    <source>
        <dbReference type="ARBA" id="ARBA00022475"/>
    </source>
</evidence>
<dbReference type="AlphaFoldDB" id="S7UUB2"/>
<dbReference type="eggNOG" id="COG3090">
    <property type="taxonomic scope" value="Bacteria"/>
</dbReference>
<dbReference type="EMBL" id="ATHJ01000105">
    <property type="protein sequence ID" value="EPR35943.1"/>
    <property type="molecule type" value="Genomic_DNA"/>
</dbReference>
<feature type="transmembrane region" description="Helical" evidence="9">
    <location>
        <begin position="79"/>
        <end position="98"/>
    </location>
</feature>
<dbReference type="GO" id="GO:0005886">
    <property type="term" value="C:plasma membrane"/>
    <property type="evidence" value="ECO:0007669"/>
    <property type="project" value="UniProtKB-SubCell"/>
</dbReference>
<organism evidence="11 12">
    <name type="scientific">Desulfococcus multivorans DSM 2059</name>
    <dbReference type="NCBI Taxonomy" id="1121405"/>
    <lineage>
        <taxon>Bacteria</taxon>
        <taxon>Pseudomonadati</taxon>
        <taxon>Thermodesulfobacteriota</taxon>
        <taxon>Desulfobacteria</taxon>
        <taxon>Desulfobacterales</taxon>
        <taxon>Desulfococcaceae</taxon>
        <taxon>Desulfococcus</taxon>
    </lineage>
</organism>
<keyword evidence="5 9" id="KW-0812">Transmembrane</keyword>
<dbReference type="InterPro" id="IPR055348">
    <property type="entry name" value="DctQ"/>
</dbReference>
<gene>
    <name evidence="11" type="ORF">dsmv_0648</name>
</gene>
<dbReference type="PANTHER" id="PTHR35011:SF2">
    <property type="entry name" value="2,3-DIKETO-L-GULONATE TRAP TRANSPORTER SMALL PERMEASE PROTEIN YIAM"/>
    <property type="match status" value="1"/>
</dbReference>
<keyword evidence="3" id="KW-1003">Cell membrane</keyword>
<comment type="subcellular location">
    <subcellularLocation>
        <location evidence="1">Cell inner membrane</location>
        <topology evidence="1">Multi-pass membrane protein</topology>
    </subcellularLocation>
</comment>
<dbReference type="Proteomes" id="UP000014977">
    <property type="component" value="Unassembled WGS sequence"/>
</dbReference>
<keyword evidence="7 9" id="KW-0472">Membrane</keyword>
<name>S7UUB2_DESML</name>
<evidence type="ECO:0000256" key="6">
    <source>
        <dbReference type="ARBA" id="ARBA00022989"/>
    </source>
</evidence>
<keyword evidence="4" id="KW-0997">Cell inner membrane</keyword>
<evidence type="ECO:0000256" key="8">
    <source>
        <dbReference type="ARBA" id="ARBA00038436"/>
    </source>
</evidence>
<evidence type="ECO:0000313" key="11">
    <source>
        <dbReference type="EMBL" id="EPR35943.1"/>
    </source>
</evidence>
<dbReference type="STRING" id="897.B2D07_15890"/>
<comment type="caution">
    <text evidence="11">The sequence shown here is derived from an EMBL/GenBank/DDBJ whole genome shotgun (WGS) entry which is preliminary data.</text>
</comment>
<sequence>MIRRLEDALLVGLLLAMIVTATFQIVLRNLLGVSIVWGDIMVRVMVLWIGLLGAMIAARKGEHIRIDLLGRLMPGRFQTFVDGAVQLATALLCAAAAVSAFRFVRSEAVFGQTAFARVPAWACEAIIPTAFFVIAIRYLALSIQNLRGGTPAKHP</sequence>
<dbReference type="InterPro" id="IPR007387">
    <property type="entry name" value="TRAP_DctQ"/>
</dbReference>
<reference evidence="11 12" key="1">
    <citation type="journal article" date="2013" name="Genome Announc.">
        <title>Draft genome sequences for three mercury-methylating, sulfate-reducing bacteria.</title>
        <authorList>
            <person name="Brown S.D."/>
            <person name="Hurt R.A.Jr."/>
            <person name="Gilmour C.C."/>
            <person name="Elias D.A."/>
        </authorList>
    </citation>
    <scope>NUCLEOTIDE SEQUENCE [LARGE SCALE GENOMIC DNA]</scope>
    <source>
        <strain evidence="11 12">DSM 2059</strain>
    </source>
</reference>
<evidence type="ECO:0000256" key="5">
    <source>
        <dbReference type="ARBA" id="ARBA00022692"/>
    </source>
</evidence>
<protein>
    <submittedName>
        <fullName evidence="11">Tripartite ATP-independent periplasmic transporter DctQ component</fullName>
    </submittedName>
</protein>
<feature type="transmembrane region" description="Helical" evidence="9">
    <location>
        <begin position="40"/>
        <end position="58"/>
    </location>
</feature>